<dbReference type="AlphaFoldDB" id="K0KQ15"/>
<evidence type="ECO:0000313" key="1">
    <source>
        <dbReference type="EMBL" id="CCH45136.1"/>
    </source>
</evidence>
<sequence>MTLVIDLSCIMIIFYKYNFIKFKLQIRIESQSEQVKRARYEKTWKFVIEKNELTPGLMENLHMFNLGHIKHYYFSNKAKRNCYGCDAQQETLLHPFKRCSFSNELSNGIGFGRILCSPFSLKGLTTPAEHTTNVKIMRRMSIYTEVLIKSRGLRRNGLSSREAITATKFQMKIAERKYGFGSYV</sequence>
<accession>K0KQ15</accession>
<keyword evidence="2" id="KW-1185">Reference proteome</keyword>
<dbReference type="HOGENOM" id="CLU_1469335_0_0_1"/>
<comment type="caution">
    <text evidence="1">The sequence shown here is derived from an EMBL/GenBank/DDBJ whole genome shotgun (WGS) entry which is preliminary data.</text>
</comment>
<proteinExistence type="predicted"/>
<gene>
    <name evidence="1" type="ORF">BN7_4715</name>
</gene>
<organism evidence="1 2">
    <name type="scientific">Wickerhamomyces ciferrii (strain ATCC 14091 / BCRC 22168 / CBS 111 / JCM 3599 / NBRC 0793 / NRRL Y-1031 F-60-10)</name>
    <name type="common">Yeast</name>
    <name type="synonym">Pichia ciferrii</name>
    <dbReference type="NCBI Taxonomy" id="1206466"/>
    <lineage>
        <taxon>Eukaryota</taxon>
        <taxon>Fungi</taxon>
        <taxon>Dikarya</taxon>
        <taxon>Ascomycota</taxon>
        <taxon>Saccharomycotina</taxon>
        <taxon>Saccharomycetes</taxon>
        <taxon>Phaffomycetales</taxon>
        <taxon>Wickerhamomycetaceae</taxon>
        <taxon>Wickerhamomyces</taxon>
    </lineage>
</organism>
<dbReference type="Proteomes" id="UP000009328">
    <property type="component" value="Unassembled WGS sequence"/>
</dbReference>
<evidence type="ECO:0000313" key="2">
    <source>
        <dbReference type="Proteomes" id="UP000009328"/>
    </source>
</evidence>
<protein>
    <submittedName>
        <fullName evidence="1">Uncharacterized protein</fullName>
    </submittedName>
</protein>
<name>K0KQ15_WICCF</name>
<reference evidence="1 2" key="1">
    <citation type="journal article" date="2012" name="Eukaryot. Cell">
        <title>Draft genome sequence of Wickerhamomyces ciferrii NRRL Y-1031 F-60-10.</title>
        <authorList>
            <person name="Schneider J."/>
            <person name="Andrea H."/>
            <person name="Blom J."/>
            <person name="Jaenicke S."/>
            <person name="Ruckert C."/>
            <person name="Schorsch C."/>
            <person name="Szczepanowski R."/>
            <person name="Farwick M."/>
            <person name="Goesmann A."/>
            <person name="Puhler A."/>
            <person name="Schaffer S."/>
            <person name="Tauch A."/>
            <person name="Kohler T."/>
            <person name="Brinkrolf K."/>
        </authorList>
    </citation>
    <scope>NUCLEOTIDE SEQUENCE [LARGE SCALE GENOMIC DNA]</scope>
    <source>
        <strain evidence="2">ATCC 14091 / BCRC 22168 / CBS 111 / JCM 3599 / NBRC 0793 / NRRL Y-1031 F-60-10</strain>
    </source>
</reference>
<dbReference type="InParanoid" id="K0KQ15"/>
<dbReference type="EMBL" id="CAIF01000180">
    <property type="protein sequence ID" value="CCH45136.1"/>
    <property type="molecule type" value="Genomic_DNA"/>
</dbReference>